<comment type="caution">
    <text evidence="5">The sequence shown here is derived from an EMBL/GenBank/DDBJ whole genome shotgun (WGS) entry which is preliminary data.</text>
</comment>
<feature type="transmembrane region" description="Helical" evidence="3">
    <location>
        <begin position="235"/>
        <end position="255"/>
    </location>
</feature>
<dbReference type="GO" id="GO:0008838">
    <property type="term" value="F:diaminopropionate ammonia-lyase activity"/>
    <property type="evidence" value="ECO:0007669"/>
    <property type="project" value="UniProtKB-EC"/>
</dbReference>
<dbReference type="Pfam" id="PF00291">
    <property type="entry name" value="PALP"/>
    <property type="match status" value="1"/>
</dbReference>
<evidence type="ECO:0000313" key="5">
    <source>
        <dbReference type="EMBL" id="MBO8443883.1"/>
    </source>
</evidence>
<feature type="domain" description="Tryptophan synthase beta chain-like PALP" evidence="4">
    <location>
        <begin position="44"/>
        <end position="353"/>
    </location>
</feature>
<dbReference type="EMBL" id="JADIMU010000062">
    <property type="protein sequence ID" value="MBO8443883.1"/>
    <property type="molecule type" value="Genomic_DNA"/>
</dbReference>
<proteinExistence type="predicted"/>
<dbReference type="NCBIfam" id="NF006058">
    <property type="entry name" value="PRK08206.1"/>
    <property type="match status" value="1"/>
</dbReference>
<name>A0A9D9HBG1_9SPIR</name>
<organism evidence="5 6">
    <name type="scientific">Candidatus Aphodenecus pullistercoris</name>
    <dbReference type="NCBI Taxonomy" id="2840669"/>
    <lineage>
        <taxon>Bacteria</taxon>
        <taxon>Pseudomonadati</taxon>
        <taxon>Spirochaetota</taxon>
        <taxon>Spirochaetia</taxon>
        <taxon>Spirochaetales</taxon>
        <taxon>Candidatus Aphodenecus</taxon>
    </lineage>
</organism>
<dbReference type="SUPFAM" id="SSF53686">
    <property type="entry name" value="Tryptophan synthase beta subunit-like PLP-dependent enzymes"/>
    <property type="match status" value="1"/>
</dbReference>
<dbReference type="PANTHER" id="PTHR42937:SF1">
    <property type="entry name" value="DIAMINOPROPIONATE AMMONIA-LYASE"/>
    <property type="match status" value="1"/>
</dbReference>
<dbReference type="CDD" id="cd00640">
    <property type="entry name" value="Trp-synth-beta_II"/>
    <property type="match status" value="1"/>
</dbReference>
<keyword evidence="5" id="KW-0456">Lyase</keyword>
<reference evidence="5" key="2">
    <citation type="journal article" date="2021" name="PeerJ">
        <title>Extensive microbial diversity within the chicken gut microbiome revealed by metagenomics and culture.</title>
        <authorList>
            <person name="Gilroy R."/>
            <person name="Ravi A."/>
            <person name="Getino M."/>
            <person name="Pursley I."/>
            <person name="Horton D.L."/>
            <person name="Alikhan N.F."/>
            <person name="Baker D."/>
            <person name="Gharbi K."/>
            <person name="Hall N."/>
            <person name="Watson M."/>
            <person name="Adriaenssens E.M."/>
            <person name="Foster-Nyarko E."/>
            <person name="Jarju S."/>
            <person name="Secka A."/>
            <person name="Antonio M."/>
            <person name="Oren A."/>
            <person name="Chaudhuri R.R."/>
            <person name="La Ragione R."/>
            <person name="Hildebrand F."/>
            <person name="Pallen M.J."/>
        </authorList>
    </citation>
    <scope>NUCLEOTIDE SEQUENCE</scope>
    <source>
        <strain evidence="5">11167</strain>
    </source>
</reference>
<dbReference type="Gene3D" id="3.40.50.1100">
    <property type="match status" value="3"/>
</dbReference>
<protein>
    <submittedName>
        <fullName evidence="5">Diaminopropionate ammonia-lyase</fullName>
        <ecNumber evidence="5">4.3.1.15</ecNumber>
    </submittedName>
</protein>
<comment type="cofactor">
    <cofactor evidence="1">
        <name>pyridoxal 5'-phosphate</name>
        <dbReference type="ChEBI" id="CHEBI:597326"/>
    </cofactor>
</comment>
<dbReference type="EC" id="4.3.1.15" evidence="5"/>
<reference evidence="5" key="1">
    <citation type="submission" date="2020-10" db="EMBL/GenBank/DDBJ databases">
        <authorList>
            <person name="Gilroy R."/>
        </authorList>
    </citation>
    <scope>NUCLEOTIDE SEQUENCE</scope>
    <source>
        <strain evidence="5">11167</strain>
    </source>
</reference>
<keyword evidence="3" id="KW-0472">Membrane</keyword>
<dbReference type="NCBIfam" id="TIGR01747">
    <property type="entry name" value="diampropi_NH3ly"/>
    <property type="match status" value="1"/>
</dbReference>
<dbReference type="InterPro" id="IPR001926">
    <property type="entry name" value="TrpB-like_PALP"/>
</dbReference>
<dbReference type="Proteomes" id="UP000823633">
    <property type="component" value="Unassembled WGS sequence"/>
</dbReference>
<evidence type="ECO:0000256" key="2">
    <source>
        <dbReference type="ARBA" id="ARBA00022898"/>
    </source>
</evidence>
<sequence length="415" mass="46235">MPNYTNADFQWILRNPSHETWRAENLFNIETARRARHFHRQLPAFRQTPLVSLSHLAQMTGVEGIYVKDESQRLELNSFKAMGGSFAIYRYLQKKLGLDDDRMSYKFLISKECHDMTGTLTFASATDGNHGKGIAWASRMLGHKCNIYVHRDTSQARIDAIRMFGANVTVIDGNYDDAVRQCAEDARDNGWIVISDTSWAGYTEIPTWIMQGYTTMLLEAQEQFAGMGIERPTHIFVQAGVGALAASVIGFYAALFKDKLPKFVVVEPDQAACLFKSAQAADGKPHTVTGELDTIMAGLACGEPSAIAWDVLWPLVDAFVKVPDYIAARGMRILAVPLKDDPFVVSGESGAVTLGSFYSIMSEKDVCGELIDHLGIDSHSRMLFINTEGNTDPTHFRQIIWDGCDPVPQAYWTTR</sequence>
<gene>
    <name evidence="5" type="ORF">IAC42_09045</name>
</gene>
<keyword evidence="3" id="KW-0812">Transmembrane</keyword>
<dbReference type="AlphaFoldDB" id="A0A9D9HBG1"/>
<dbReference type="PANTHER" id="PTHR42937">
    <property type="match status" value="1"/>
</dbReference>
<keyword evidence="3" id="KW-1133">Transmembrane helix</keyword>
<dbReference type="InterPro" id="IPR036052">
    <property type="entry name" value="TrpB-like_PALP_sf"/>
</dbReference>
<evidence type="ECO:0000256" key="3">
    <source>
        <dbReference type="SAM" id="Phobius"/>
    </source>
</evidence>
<keyword evidence="2" id="KW-0663">Pyridoxal phosphate</keyword>
<dbReference type="InterPro" id="IPR010081">
    <property type="entry name" value="DiNH2opropionate_NH3_lyase"/>
</dbReference>
<accession>A0A9D9HBG1</accession>
<evidence type="ECO:0000259" key="4">
    <source>
        <dbReference type="Pfam" id="PF00291"/>
    </source>
</evidence>
<evidence type="ECO:0000256" key="1">
    <source>
        <dbReference type="ARBA" id="ARBA00001933"/>
    </source>
</evidence>
<dbReference type="GO" id="GO:0030170">
    <property type="term" value="F:pyridoxal phosphate binding"/>
    <property type="evidence" value="ECO:0007669"/>
    <property type="project" value="InterPro"/>
</dbReference>
<evidence type="ECO:0000313" key="6">
    <source>
        <dbReference type="Proteomes" id="UP000823633"/>
    </source>
</evidence>